<comment type="caution">
    <text evidence="4">The sequence shown here is derived from an EMBL/GenBank/DDBJ whole genome shotgun (WGS) entry which is preliminary data.</text>
</comment>
<evidence type="ECO:0000313" key="4">
    <source>
        <dbReference type="EMBL" id="CAH0997584.1"/>
    </source>
</evidence>
<feature type="domain" description="Inosine/uridine-preferring nucleoside hydrolase" evidence="3">
    <location>
        <begin position="37"/>
        <end position="314"/>
    </location>
</feature>
<proteinExistence type="predicted"/>
<reference evidence="4" key="1">
    <citation type="submission" date="2021-12" db="EMBL/GenBank/DDBJ databases">
        <authorList>
            <person name="Rodrigo-Torres L."/>
            <person name="Arahal R. D."/>
            <person name="Lucena T."/>
        </authorList>
    </citation>
    <scope>NUCLEOTIDE SEQUENCE</scope>
    <source>
        <strain evidence="4">CECT 8858</strain>
    </source>
</reference>
<dbReference type="Proteomes" id="UP000837932">
    <property type="component" value="Unassembled WGS sequence"/>
</dbReference>
<name>A0ABM9AV26_9BACT</name>
<dbReference type="Gene3D" id="3.90.245.10">
    <property type="entry name" value="Ribonucleoside hydrolase-like"/>
    <property type="match status" value="1"/>
</dbReference>
<dbReference type="InterPro" id="IPR023186">
    <property type="entry name" value="IUNH"/>
</dbReference>
<evidence type="ECO:0000256" key="2">
    <source>
        <dbReference type="ARBA" id="ARBA00023295"/>
    </source>
</evidence>
<dbReference type="Pfam" id="PF01156">
    <property type="entry name" value="IU_nuc_hydro"/>
    <property type="match status" value="1"/>
</dbReference>
<organism evidence="4 5">
    <name type="scientific">Emticicia aquatica</name>
    <dbReference type="NCBI Taxonomy" id="1681835"/>
    <lineage>
        <taxon>Bacteria</taxon>
        <taxon>Pseudomonadati</taxon>
        <taxon>Bacteroidota</taxon>
        <taxon>Cytophagia</taxon>
        <taxon>Cytophagales</taxon>
        <taxon>Leadbetterellaceae</taxon>
        <taxon>Emticicia</taxon>
    </lineage>
</organism>
<accession>A0ABM9AV26</accession>
<dbReference type="GO" id="GO:0050263">
    <property type="term" value="F:ribosylpyrimidine nucleosidase activity"/>
    <property type="evidence" value="ECO:0007669"/>
    <property type="project" value="UniProtKB-EC"/>
</dbReference>
<sequence length="328" mass="37122">MSRISNSAIVFLTMKKIFLIIFLYLTFFSLQAQKQKVILDCDLGDDIDDAYAVALMLSSTDKFDILGITTCYGRTNDRAEMACKMLYETGLEKIPVAIGRNTSNKNERANWYADQFYWSKGFDKIKPIQQSGADFIIEQLHKYPNEIILFSVGPVTNMKDIIEKDPQALKLAKKVIAMFGSFYIGYNGSPTINAEWNVVVDVEASKKFVNSGANIVYAGLDITAFVKWNKANQERLLYRQSTLTNTLCGLTTLWSNNATPTLFDAVAIGMALYPELFKTEKVFIEVDDKGFTRIDKTKTPNAEIGVSINTEEFLKRIMEVYLRQNLGR</sequence>
<evidence type="ECO:0000259" key="3">
    <source>
        <dbReference type="Pfam" id="PF01156"/>
    </source>
</evidence>
<dbReference type="SUPFAM" id="SSF53590">
    <property type="entry name" value="Nucleoside hydrolase"/>
    <property type="match status" value="1"/>
</dbReference>
<keyword evidence="2 4" id="KW-0326">Glycosidase</keyword>
<evidence type="ECO:0000313" key="5">
    <source>
        <dbReference type="Proteomes" id="UP000837932"/>
    </source>
</evidence>
<protein>
    <submittedName>
        <fullName evidence="4">Pyrimidine-specific ribonucleoside hydrolase RihB</fullName>
        <ecNumber evidence="4">3.2.2.8</ecNumber>
    </submittedName>
</protein>
<dbReference type="PANTHER" id="PTHR12304">
    <property type="entry name" value="INOSINE-URIDINE PREFERRING NUCLEOSIDE HYDROLASE"/>
    <property type="match status" value="1"/>
</dbReference>
<evidence type="ECO:0000256" key="1">
    <source>
        <dbReference type="ARBA" id="ARBA00022801"/>
    </source>
</evidence>
<dbReference type="PANTHER" id="PTHR12304:SF4">
    <property type="entry name" value="URIDINE NUCLEOSIDASE"/>
    <property type="match status" value="1"/>
</dbReference>
<gene>
    <name evidence="4" type="primary">rihB</name>
    <name evidence="4" type="ORF">EMA8858_03718</name>
</gene>
<dbReference type="EMBL" id="CAKLPY010000004">
    <property type="protein sequence ID" value="CAH0997584.1"/>
    <property type="molecule type" value="Genomic_DNA"/>
</dbReference>
<keyword evidence="5" id="KW-1185">Reference proteome</keyword>
<dbReference type="EC" id="3.2.2.8" evidence="4"/>
<dbReference type="InterPro" id="IPR001910">
    <property type="entry name" value="Inosine/uridine_hydrolase_dom"/>
</dbReference>
<dbReference type="InterPro" id="IPR036452">
    <property type="entry name" value="Ribo_hydro-like"/>
</dbReference>
<keyword evidence="1 4" id="KW-0378">Hydrolase</keyword>